<dbReference type="OrthoDB" id="7286946at2759"/>
<name>A0A9Q1H3H7_HOLLE</name>
<dbReference type="Pfam" id="PF00431">
    <property type="entry name" value="CUB"/>
    <property type="match status" value="1"/>
</dbReference>
<dbReference type="CDD" id="cd00041">
    <property type="entry name" value="CUB"/>
    <property type="match status" value="1"/>
</dbReference>
<proteinExistence type="predicted"/>
<dbReference type="Proteomes" id="UP001152320">
    <property type="component" value="Chromosome 12"/>
</dbReference>
<dbReference type="AlphaFoldDB" id="A0A9Q1H3H7"/>
<evidence type="ECO:0000313" key="4">
    <source>
        <dbReference type="Proteomes" id="UP001152320"/>
    </source>
</evidence>
<gene>
    <name evidence="3" type="ORF">HOLleu_25466</name>
</gene>
<keyword evidence="1" id="KW-1015">Disulfide bond</keyword>
<dbReference type="Gene3D" id="2.60.120.290">
    <property type="entry name" value="Spermadhesin, CUB domain"/>
    <property type="match status" value="1"/>
</dbReference>
<sequence>MICTWNIVAPVNHKITLEFLDFDLEDQRICTDEIEVVKFLKSSRHVKTKARLHTLQGLEPEQTDKQYLSSSKIKRLLKRTRGSAPSVDGVNT</sequence>
<dbReference type="EMBL" id="JAIZAY010000012">
    <property type="protein sequence ID" value="KAJ8032054.1"/>
    <property type="molecule type" value="Genomic_DNA"/>
</dbReference>
<organism evidence="3 4">
    <name type="scientific">Holothuria leucospilota</name>
    <name type="common">Black long sea cucumber</name>
    <name type="synonym">Mertensiothuria leucospilota</name>
    <dbReference type="NCBI Taxonomy" id="206669"/>
    <lineage>
        <taxon>Eukaryota</taxon>
        <taxon>Metazoa</taxon>
        <taxon>Echinodermata</taxon>
        <taxon>Eleutherozoa</taxon>
        <taxon>Echinozoa</taxon>
        <taxon>Holothuroidea</taxon>
        <taxon>Aspidochirotacea</taxon>
        <taxon>Aspidochirotida</taxon>
        <taxon>Holothuriidae</taxon>
        <taxon>Holothuria</taxon>
    </lineage>
</organism>
<keyword evidence="4" id="KW-1185">Reference proteome</keyword>
<protein>
    <recommendedName>
        <fullName evidence="2">CUB domain-containing protein</fullName>
    </recommendedName>
</protein>
<evidence type="ECO:0000313" key="3">
    <source>
        <dbReference type="EMBL" id="KAJ8032054.1"/>
    </source>
</evidence>
<comment type="caution">
    <text evidence="3">The sequence shown here is derived from an EMBL/GenBank/DDBJ whole genome shotgun (WGS) entry which is preliminary data.</text>
</comment>
<dbReference type="InterPro" id="IPR035914">
    <property type="entry name" value="Sperma_CUB_dom_sf"/>
</dbReference>
<accession>A0A9Q1H3H7</accession>
<evidence type="ECO:0000259" key="2">
    <source>
        <dbReference type="Pfam" id="PF00431"/>
    </source>
</evidence>
<evidence type="ECO:0000256" key="1">
    <source>
        <dbReference type="ARBA" id="ARBA00023157"/>
    </source>
</evidence>
<dbReference type="SUPFAM" id="SSF49854">
    <property type="entry name" value="Spermadhesin, CUB domain"/>
    <property type="match status" value="1"/>
</dbReference>
<reference evidence="3" key="1">
    <citation type="submission" date="2021-10" db="EMBL/GenBank/DDBJ databases">
        <title>Tropical sea cucumber genome reveals ecological adaptation and Cuvierian tubules defense mechanism.</title>
        <authorList>
            <person name="Chen T."/>
        </authorList>
    </citation>
    <scope>NUCLEOTIDE SEQUENCE</scope>
    <source>
        <strain evidence="3">Nanhai2018</strain>
        <tissue evidence="3">Muscle</tissue>
    </source>
</reference>
<dbReference type="InterPro" id="IPR000859">
    <property type="entry name" value="CUB_dom"/>
</dbReference>
<feature type="domain" description="CUB" evidence="2">
    <location>
        <begin position="2"/>
        <end position="43"/>
    </location>
</feature>